<dbReference type="InterPro" id="IPR002781">
    <property type="entry name" value="TM_pro_TauE-like"/>
</dbReference>
<keyword evidence="6 8" id="KW-1133">Transmembrane helix</keyword>
<evidence type="ECO:0000256" key="1">
    <source>
        <dbReference type="ARBA" id="ARBA00004651"/>
    </source>
</evidence>
<evidence type="ECO:0000313" key="10">
    <source>
        <dbReference type="Proteomes" id="UP000597761"/>
    </source>
</evidence>
<keyword evidence="3" id="KW-0813">Transport</keyword>
<feature type="transmembrane region" description="Helical" evidence="8">
    <location>
        <begin position="167"/>
        <end position="184"/>
    </location>
</feature>
<name>A0ABQ1PLT9_9MICC</name>
<dbReference type="PANTHER" id="PTHR30269">
    <property type="entry name" value="TRANSMEMBRANE PROTEIN YFCA"/>
    <property type="match status" value="1"/>
</dbReference>
<dbReference type="Pfam" id="PF01925">
    <property type="entry name" value="TauE"/>
    <property type="match status" value="1"/>
</dbReference>
<evidence type="ECO:0000256" key="6">
    <source>
        <dbReference type="ARBA" id="ARBA00022989"/>
    </source>
</evidence>
<keyword evidence="4 8" id="KW-1003">Cell membrane</keyword>
<dbReference type="PANTHER" id="PTHR30269:SF37">
    <property type="entry name" value="MEMBRANE TRANSPORTER PROTEIN"/>
    <property type="match status" value="1"/>
</dbReference>
<dbReference type="Proteomes" id="UP000597761">
    <property type="component" value="Unassembled WGS sequence"/>
</dbReference>
<dbReference type="InterPro" id="IPR052017">
    <property type="entry name" value="TSUP"/>
</dbReference>
<keyword evidence="10" id="KW-1185">Reference proteome</keyword>
<keyword evidence="7 8" id="KW-0472">Membrane</keyword>
<organism evidence="9 10">
    <name type="scientific">Tersicoccus solisilvae</name>
    <dbReference type="NCBI Taxonomy" id="1882339"/>
    <lineage>
        <taxon>Bacteria</taxon>
        <taxon>Bacillati</taxon>
        <taxon>Actinomycetota</taxon>
        <taxon>Actinomycetes</taxon>
        <taxon>Micrococcales</taxon>
        <taxon>Micrococcaceae</taxon>
        <taxon>Tersicoccus</taxon>
    </lineage>
</organism>
<feature type="transmembrane region" description="Helical" evidence="8">
    <location>
        <begin position="34"/>
        <end position="62"/>
    </location>
</feature>
<evidence type="ECO:0000256" key="3">
    <source>
        <dbReference type="ARBA" id="ARBA00022448"/>
    </source>
</evidence>
<reference evidence="10" key="1">
    <citation type="journal article" date="2019" name="Int. J. Syst. Evol. Microbiol.">
        <title>The Global Catalogue of Microorganisms (GCM) 10K type strain sequencing project: providing services to taxonomists for standard genome sequencing and annotation.</title>
        <authorList>
            <consortium name="The Broad Institute Genomics Platform"/>
            <consortium name="The Broad Institute Genome Sequencing Center for Infectious Disease"/>
            <person name="Wu L."/>
            <person name="Ma J."/>
        </authorList>
    </citation>
    <scope>NUCLEOTIDE SEQUENCE [LARGE SCALE GENOMIC DNA]</scope>
    <source>
        <strain evidence="10">CGMCC 1.15480</strain>
    </source>
</reference>
<dbReference type="EMBL" id="BMJI01000024">
    <property type="protein sequence ID" value="GGC99243.1"/>
    <property type="molecule type" value="Genomic_DNA"/>
</dbReference>
<evidence type="ECO:0000256" key="8">
    <source>
        <dbReference type="RuleBase" id="RU363041"/>
    </source>
</evidence>
<keyword evidence="5 8" id="KW-0812">Transmembrane</keyword>
<comment type="similarity">
    <text evidence="2 8">Belongs to the 4-toluene sulfonate uptake permease (TSUP) (TC 2.A.102) family.</text>
</comment>
<proteinExistence type="inferred from homology"/>
<sequence>MTRVFALVLAAVVVGAVAQRISGLGFALVVSPVLVLALGAFDGVMLVNLCAAVSASMALLLVRRDVDWRRYAALAGCALVGIVPGAWLAASLPGPVVEISIGVLLVVALTISVLLTRTSVVLSGPLTLATSGVASGLMNAAAGIGGPAVSVYALLSRWPHRSFAATLQPYFLTLGLCSLGAKWVASGGRMPGLEPWQWVTIIACTAGGLLLGQRIAPHVPAAAARRIVVAIAYLGAASLLVKGLTDL</sequence>
<feature type="transmembrane region" description="Helical" evidence="8">
    <location>
        <begin position="128"/>
        <end position="155"/>
    </location>
</feature>
<comment type="subcellular location">
    <subcellularLocation>
        <location evidence="1 8">Cell membrane</location>
        <topology evidence="1 8">Multi-pass membrane protein</topology>
    </subcellularLocation>
</comment>
<evidence type="ECO:0000256" key="4">
    <source>
        <dbReference type="ARBA" id="ARBA00022475"/>
    </source>
</evidence>
<gene>
    <name evidence="9" type="ORF">GCM10011512_27680</name>
</gene>
<evidence type="ECO:0000256" key="7">
    <source>
        <dbReference type="ARBA" id="ARBA00023136"/>
    </source>
</evidence>
<evidence type="ECO:0000256" key="5">
    <source>
        <dbReference type="ARBA" id="ARBA00022692"/>
    </source>
</evidence>
<feature type="transmembrane region" description="Helical" evidence="8">
    <location>
        <begin position="222"/>
        <end position="241"/>
    </location>
</feature>
<feature type="transmembrane region" description="Helical" evidence="8">
    <location>
        <begin position="71"/>
        <end position="90"/>
    </location>
</feature>
<evidence type="ECO:0000256" key="2">
    <source>
        <dbReference type="ARBA" id="ARBA00009142"/>
    </source>
</evidence>
<evidence type="ECO:0000313" key="9">
    <source>
        <dbReference type="EMBL" id="GGC99243.1"/>
    </source>
</evidence>
<accession>A0ABQ1PLT9</accession>
<comment type="caution">
    <text evidence="9">The sequence shown here is derived from an EMBL/GenBank/DDBJ whole genome shotgun (WGS) entry which is preliminary data.</text>
</comment>
<feature type="transmembrane region" description="Helical" evidence="8">
    <location>
        <begin position="96"/>
        <end position="116"/>
    </location>
</feature>
<protein>
    <recommendedName>
        <fullName evidence="8">Probable membrane transporter protein</fullName>
    </recommendedName>
</protein>
<feature type="transmembrane region" description="Helical" evidence="8">
    <location>
        <begin position="196"/>
        <end position="216"/>
    </location>
</feature>